<accession>A0A4U0TPN1</accession>
<keyword evidence="3" id="KW-1185">Reference proteome</keyword>
<proteinExistence type="predicted"/>
<comment type="caution">
    <text evidence="2">The sequence shown here is derived from an EMBL/GenBank/DDBJ whole genome shotgun (WGS) entry which is preliminary data.</text>
</comment>
<keyword evidence="1" id="KW-0812">Transmembrane</keyword>
<sequence length="74" mass="7846">MSAPYLISKVIDPIFATSIGVAAAYVRINREEKEKGRSTEQTIESLKRRVNLVLERRGTGTAGAGVEAGAGAGR</sequence>
<name>A0A4U0TPN1_9PEZI</name>
<organism evidence="2 3">
    <name type="scientific">Salinomyces thailandicus</name>
    <dbReference type="NCBI Taxonomy" id="706561"/>
    <lineage>
        <taxon>Eukaryota</taxon>
        <taxon>Fungi</taxon>
        <taxon>Dikarya</taxon>
        <taxon>Ascomycota</taxon>
        <taxon>Pezizomycotina</taxon>
        <taxon>Dothideomycetes</taxon>
        <taxon>Dothideomycetidae</taxon>
        <taxon>Mycosphaerellales</taxon>
        <taxon>Teratosphaeriaceae</taxon>
        <taxon>Salinomyces</taxon>
    </lineage>
</organism>
<keyword evidence="1" id="KW-1133">Transmembrane helix</keyword>
<dbReference type="Proteomes" id="UP000308549">
    <property type="component" value="Unassembled WGS sequence"/>
</dbReference>
<keyword evidence="1" id="KW-0472">Membrane</keyword>
<reference evidence="2 3" key="1">
    <citation type="submission" date="2017-03" db="EMBL/GenBank/DDBJ databases">
        <title>Genomes of endolithic fungi from Antarctica.</title>
        <authorList>
            <person name="Coleine C."/>
            <person name="Masonjones S."/>
            <person name="Stajich J.E."/>
        </authorList>
    </citation>
    <scope>NUCLEOTIDE SEQUENCE [LARGE SCALE GENOMIC DNA]</scope>
    <source>
        <strain evidence="2 3">CCFEE 6315</strain>
    </source>
</reference>
<dbReference type="EMBL" id="NAJL01000048">
    <property type="protein sequence ID" value="TKA24041.1"/>
    <property type="molecule type" value="Genomic_DNA"/>
</dbReference>
<dbReference type="GO" id="GO:0009306">
    <property type="term" value="P:protein secretion"/>
    <property type="evidence" value="ECO:0007669"/>
    <property type="project" value="InterPro"/>
</dbReference>
<feature type="transmembrane region" description="Helical" evidence="1">
    <location>
        <begin position="6"/>
        <end position="28"/>
    </location>
</feature>
<evidence type="ECO:0000313" key="2">
    <source>
        <dbReference type="EMBL" id="TKA24041.1"/>
    </source>
</evidence>
<dbReference type="Pfam" id="PF11654">
    <property type="entry name" value="NCE101"/>
    <property type="match status" value="1"/>
</dbReference>
<evidence type="ECO:0008006" key="4">
    <source>
        <dbReference type="Google" id="ProtNLM"/>
    </source>
</evidence>
<evidence type="ECO:0000256" key="1">
    <source>
        <dbReference type="SAM" id="Phobius"/>
    </source>
</evidence>
<protein>
    <recommendedName>
        <fullName evidence="4">Non-classical export protein 1</fullName>
    </recommendedName>
</protein>
<dbReference type="AlphaFoldDB" id="A0A4U0TPN1"/>
<dbReference type="OrthoDB" id="2155101at2759"/>
<gene>
    <name evidence="2" type="ORF">B0A50_06932</name>
</gene>
<evidence type="ECO:0000313" key="3">
    <source>
        <dbReference type="Proteomes" id="UP000308549"/>
    </source>
</evidence>
<dbReference type="InterPro" id="IPR024242">
    <property type="entry name" value="NCE101"/>
</dbReference>